<evidence type="ECO:0000313" key="5">
    <source>
        <dbReference type="Proteomes" id="UP000077134"/>
    </source>
</evidence>
<protein>
    <submittedName>
        <fullName evidence="4">DNA processing protein DprA</fullName>
    </submittedName>
</protein>
<comment type="caution">
    <text evidence="4">The sequence shown here is derived from an EMBL/GenBank/DDBJ whole genome shotgun (WGS) entry which is preliminary data.</text>
</comment>
<evidence type="ECO:0000256" key="1">
    <source>
        <dbReference type="ARBA" id="ARBA00006525"/>
    </source>
</evidence>
<sequence>MRRMEERMMLMALHECEGIGWNSIDGLLKIGDLSYQMMNYSTLDWVNVGLRPDKAESVVRGLSKEVIERQTRQLTDRGIEAITIFDENYPTLLKESHQPPWVLYCLGRQELLHTLGVAMVGTRIPTAYGRKVGSVLAEELCDAGVTVISGMAKGIDSTCHEAALGCGGNTIAVMGTGMDVIYPAENRSLFERIVKQGLIVTEYPLGTPSHPGLFPQRNRIIAGLSVGTLVVEADTRSGSLITADAAMDAGRDVFAVPGPVTSPKSRGALHLIKQGAKMVTCGKDILEEYESHLSQAITNDDRLSSQIQKKSNQLLNEDLTTDEVELYHILEQGPFSVDQLLQQSHWDFGHLHSVLLSLIIKKQITQLPGSIYKII</sequence>
<dbReference type="Pfam" id="PF17782">
    <property type="entry name" value="WHD_DprA"/>
    <property type="match status" value="1"/>
</dbReference>
<organism evidence="4 5">
    <name type="scientific">Paenibacillus crassostreae</name>
    <dbReference type="NCBI Taxonomy" id="1763538"/>
    <lineage>
        <taxon>Bacteria</taxon>
        <taxon>Bacillati</taxon>
        <taxon>Bacillota</taxon>
        <taxon>Bacilli</taxon>
        <taxon>Bacillales</taxon>
        <taxon>Paenibacillaceae</taxon>
        <taxon>Paenibacillus</taxon>
    </lineage>
</organism>
<reference evidence="4 5" key="1">
    <citation type="submission" date="2016-02" db="EMBL/GenBank/DDBJ databases">
        <title>Paenibacillus sp. LPB0068, isolated from Crassostrea gigas.</title>
        <authorList>
            <person name="Shin S.-K."/>
            <person name="Yi H."/>
        </authorList>
    </citation>
    <scope>NUCLEOTIDE SEQUENCE [LARGE SCALE GENOMIC DNA]</scope>
    <source>
        <strain evidence="4 5">LPB0068</strain>
    </source>
</reference>
<dbReference type="InterPro" id="IPR003488">
    <property type="entry name" value="DprA"/>
</dbReference>
<evidence type="ECO:0000313" key="4">
    <source>
        <dbReference type="EMBL" id="OAB76754.1"/>
    </source>
</evidence>
<evidence type="ECO:0000259" key="3">
    <source>
        <dbReference type="Pfam" id="PF17782"/>
    </source>
</evidence>
<dbReference type="SUPFAM" id="SSF102405">
    <property type="entry name" value="MCP/YpsA-like"/>
    <property type="match status" value="1"/>
</dbReference>
<proteinExistence type="inferred from homology"/>
<dbReference type="Gene3D" id="3.40.50.450">
    <property type="match status" value="1"/>
</dbReference>
<name>A0A167FNZ8_9BACL</name>
<dbReference type="Gene3D" id="1.10.10.10">
    <property type="entry name" value="Winged helix-like DNA-binding domain superfamily/Winged helix DNA-binding domain"/>
    <property type="match status" value="1"/>
</dbReference>
<dbReference type="Proteomes" id="UP000077134">
    <property type="component" value="Unassembled WGS sequence"/>
</dbReference>
<dbReference type="InterPro" id="IPR036388">
    <property type="entry name" value="WH-like_DNA-bd_sf"/>
</dbReference>
<dbReference type="GO" id="GO:0009294">
    <property type="term" value="P:DNA-mediated transformation"/>
    <property type="evidence" value="ECO:0007669"/>
    <property type="project" value="InterPro"/>
</dbReference>
<dbReference type="AlphaFoldDB" id="A0A167FNZ8"/>
<dbReference type="PANTHER" id="PTHR43022">
    <property type="entry name" value="PROTEIN SMF"/>
    <property type="match status" value="1"/>
</dbReference>
<dbReference type="STRING" id="1763538.LPB68_19780"/>
<dbReference type="InterPro" id="IPR041614">
    <property type="entry name" value="DprA_WH"/>
</dbReference>
<dbReference type="NCBIfam" id="TIGR00732">
    <property type="entry name" value="dprA"/>
    <property type="match status" value="1"/>
</dbReference>
<comment type="similarity">
    <text evidence="1">Belongs to the DprA/Smf family.</text>
</comment>
<dbReference type="OrthoDB" id="9785707at2"/>
<dbReference type="InterPro" id="IPR057666">
    <property type="entry name" value="DrpA_SLOG"/>
</dbReference>
<feature type="domain" description="Smf/DprA SLOG" evidence="2">
    <location>
        <begin position="81"/>
        <end position="289"/>
    </location>
</feature>
<dbReference type="EMBL" id="LSFN01000005">
    <property type="protein sequence ID" value="OAB76754.1"/>
    <property type="molecule type" value="Genomic_DNA"/>
</dbReference>
<dbReference type="PANTHER" id="PTHR43022:SF1">
    <property type="entry name" value="PROTEIN SMF"/>
    <property type="match status" value="1"/>
</dbReference>
<keyword evidence="5" id="KW-1185">Reference proteome</keyword>
<gene>
    <name evidence="4" type="ORF">PNBC_04960</name>
</gene>
<feature type="domain" description="DprA winged helix" evidence="3">
    <location>
        <begin position="317"/>
        <end position="369"/>
    </location>
</feature>
<accession>A0A167FNZ8</accession>
<evidence type="ECO:0000259" key="2">
    <source>
        <dbReference type="Pfam" id="PF02481"/>
    </source>
</evidence>
<dbReference type="KEGG" id="pcx:LPB68_19780"/>
<dbReference type="Pfam" id="PF02481">
    <property type="entry name" value="DNA_processg_A"/>
    <property type="match status" value="1"/>
</dbReference>